<dbReference type="AlphaFoldDB" id="L9L0L8"/>
<dbReference type="GO" id="GO:0006457">
    <property type="term" value="P:protein folding"/>
    <property type="evidence" value="ECO:0007669"/>
    <property type="project" value="TreeGrafter"/>
</dbReference>
<dbReference type="Pfam" id="PF00160">
    <property type="entry name" value="Pro_isomerase"/>
    <property type="match status" value="1"/>
</dbReference>
<dbReference type="GO" id="GO:0005737">
    <property type="term" value="C:cytoplasm"/>
    <property type="evidence" value="ECO:0007669"/>
    <property type="project" value="TreeGrafter"/>
</dbReference>
<keyword evidence="4" id="KW-1185">Reference proteome</keyword>
<dbReference type="Proteomes" id="UP000011518">
    <property type="component" value="Unassembled WGS sequence"/>
</dbReference>
<dbReference type="GO" id="GO:0003755">
    <property type="term" value="F:peptidyl-prolyl cis-trans isomerase activity"/>
    <property type="evidence" value="ECO:0007669"/>
    <property type="project" value="UniProtKB-UniRule"/>
</dbReference>
<dbReference type="STRING" id="246437.L9L0L8"/>
<feature type="domain" description="PPIase cyclophilin-type" evidence="2">
    <location>
        <begin position="1"/>
        <end position="154"/>
    </location>
</feature>
<evidence type="ECO:0000313" key="3">
    <source>
        <dbReference type="EMBL" id="ELW66932.1"/>
    </source>
</evidence>
<accession>L9L0L8</accession>
<comment type="similarity">
    <text evidence="1">Belongs to the cyclophilin-type PPIase family.</text>
</comment>
<dbReference type="PRINTS" id="PR00153">
    <property type="entry name" value="CSAPPISMRASE"/>
</dbReference>
<protein>
    <recommendedName>
        <fullName evidence="1">Peptidyl-prolyl cis-trans isomerase</fullName>
        <shortName evidence="1">PPIase</shortName>
        <ecNumber evidence="1">5.2.1.8</ecNumber>
    </recommendedName>
</protein>
<dbReference type="Gene3D" id="2.40.100.10">
    <property type="entry name" value="Cyclophilin-like"/>
    <property type="match status" value="1"/>
</dbReference>
<dbReference type="InterPro" id="IPR002130">
    <property type="entry name" value="Cyclophilin-type_PPIase_dom"/>
</dbReference>
<dbReference type="EC" id="5.2.1.8" evidence="1"/>
<dbReference type="EMBL" id="KB320634">
    <property type="protein sequence ID" value="ELW66932.1"/>
    <property type="molecule type" value="Genomic_DNA"/>
</dbReference>
<dbReference type="PROSITE" id="PS50072">
    <property type="entry name" value="CSA_PPIASE_2"/>
    <property type="match status" value="1"/>
</dbReference>
<dbReference type="SUPFAM" id="SSF50891">
    <property type="entry name" value="Cyclophilin-like"/>
    <property type="match status" value="1"/>
</dbReference>
<evidence type="ECO:0000256" key="1">
    <source>
        <dbReference type="RuleBase" id="RU363019"/>
    </source>
</evidence>
<name>L9L0L8_TUPCH</name>
<dbReference type="GO" id="GO:0016018">
    <property type="term" value="F:cyclosporin A binding"/>
    <property type="evidence" value="ECO:0007669"/>
    <property type="project" value="TreeGrafter"/>
</dbReference>
<reference evidence="4" key="2">
    <citation type="journal article" date="2013" name="Nat. Commun.">
        <title>Genome of the Chinese tree shrew.</title>
        <authorList>
            <person name="Fan Y."/>
            <person name="Huang Z.Y."/>
            <person name="Cao C.C."/>
            <person name="Chen C.S."/>
            <person name="Chen Y.X."/>
            <person name="Fan D.D."/>
            <person name="He J."/>
            <person name="Hou H.L."/>
            <person name="Hu L."/>
            <person name="Hu X.T."/>
            <person name="Jiang X.T."/>
            <person name="Lai R."/>
            <person name="Lang Y.S."/>
            <person name="Liang B."/>
            <person name="Liao S.G."/>
            <person name="Mu D."/>
            <person name="Ma Y.Y."/>
            <person name="Niu Y.Y."/>
            <person name="Sun X.Q."/>
            <person name="Xia J.Q."/>
            <person name="Xiao J."/>
            <person name="Xiong Z.Q."/>
            <person name="Xu L."/>
            <person name="Yang L."/>
            <person name="Zhang Y."/>
            <person name="Zhao W."/>
            <person name="Zhao X.D."/>
            <person name="Zheng Y.T."/>
            <person name="Zhou J.M."/>
            <person name="Zhu Y.B."/>
            <person name="Zhang G.J."/>
            <person name="Wang J."/>
            <person name="Yao Y.G."/>
        </authorList>
    </citation>
    <scope>NUCLEOTIDE SEQUENCE [LARGE SCALE GENOMIC DNA]</scope>
</reference>
<dbReference type="InterPro" id="IPR029000">
    <property type="entry name" value="Cyclophilin-like_dom_sf"/>
</dbReference>
<evidence type="ECO:0000259" key="2">
    <source>
        <dbReference type="PROSITE" id="PS50072"/>
    </source>
</evidence>
<gene>
    <name evidence="3" type="ORF">TREES_T100020519</name>
</gene>
<dbReference type="PANTHER" id="PTHR11071:SF490">
    <property type="entry name" value="PEPTIDYL-PROLYL CIS-TRANS ISOMERASE A"/>
    <property type="match status" value="1"/>
</dbReference>
<dbReference type="InParanoid" id="L9L0L8"/>
<comment type="function">
    <text evidence="1">PPIases accelerate the folding of proteins. It catalyzes the cis-trans isomerization of proline imidic peptide bonds in oligopeptides.</text>
</comment>
<reference evidence="4" key="1">
    <citation type="submission" date="2012-07" db="EMBL/GenBank/DDBJ databases">
        <title>Genome of the Chinese tree shrew, a rising model animal genetically related to primates.</title>
        <authorList>
            <person name="Zhang G."/>
            <person name="Fan Y."/>
            <person name="Yao Y."/>
            <person name="Huang Z."/>
        </authorList>
    </citation>
    <scope>NUCLEOTIDE SEQUENCE [LARGE SCALE GENOMIC DNA]</scope>
</reference>
<keyword evidence="1 3" id="KW-0413">Isomerase</keyword>
<organism evidence="3 4">
    <name type="scientific">Tupaia chinensis</name>
    <name type="common">Chinese tree shrew</name>
    <name type="synonym">Tupaia belangeri chinensis</name>
    <dbReference type="NCBI Taxonomy" id="246437"/>
    <lineage>
        <taxon>Eukaryota</taxon>
        <taxon>Metazoa</taxon>
        <taxon>Chordata</taxon>
        <taxon>Craniata</taxon>
        <taxon>Vertebrata</taxon>
        <taxon>Euteleostomi</taxon>
        <taxon>Mammalia</taxon>
        <taxon>Eutheria</taxon>
        <taxon>Euarchontoglires</taxon>
        <taxon>Scandentia</taxon>
        <taxon>Tupaiidae</taxon>
        <taxon>Tupaia</taxon>
    </lineage>
</organism>
<evidence type="ECO:0000313" key="4">
    <source>
        <dbReference type="Proteomes" id="UP000011518"/>
    </source>
</evidence>
<keyword evidence="1" id="KW-0697">Rotamase</keyword>
<proteinExistence type="inferred from homology"/>
<sequence>MGNRTTRGALGPISFELLANQVLRTAENVHALSTGEKGCARKGSSFHRIIPGFTCQGGDLTRHDGSGSKSIDEEKFDDENVIPKHTVPGSLSTSSAAPNANASVFHLHCQDRVAALSTCSWQGGRGQEFRGSHGYRGPQNGKSSKIAIADCGRL</sequence>
<dbReference type="PANTHER" id="PTHR11071">
    <property type="entry name" value="PEPTIDYL-PROLYL CIS-TRANS ISOMERASE"/>
    <property type="match status" value="1"/>
</dbReference>
<comment type="catalytic activity">
    <reaction evidence="1">
        <text>[protein]-peptidylproline (omega=180) = [protein]-peptidylproline (omega=0)</text>
        <dbReference type="Rhea" id="RHEA:16237"/>
        <dbReference type="Rhea" id="RHEA-COMP:10747"/>
        <dbReference type="Rhea" id="RHEA-COMP:10748"/>
        <dbReference type="ChEBI" id="CHEBI:83833"/>
        <dbReference type="ChEBI" id="CHEBI:83834"/>
        <dbReference type="EC" id="5.2.1.8"/>
    </reaction>
</comment>